<reference evidence="8" key="1">
    <citation type="journal article" date="2023" name="IScience">
        <title>Live-bearing cockroach genome reveals convergent evolutionary mechanisms linked to viviparity in insects and beyond.</title>
        <authorList>
            <person name="Fouks B."/>
            <person name="Harrison M.C."/>
            <person name="Mikhailova A.A."/>
            <person name="Marchal E."/>
            <person name="English S."/>
            <person name="Carruthers M."/>
            <person name="Jennings E.C."/>
            <person name="Chiamaka E.L."/>
            <person name="Frigard R.A."/>
            <person name="Pippel M."/>
            <person name="Attardo G.M."/>
            <person name="Benoit J.B."/>
            <person name="Bornberg-Bauer E."/>
            <person name="Tobe S.S."/>
        </authorList>
    </citation>
    <scope>NUCLEOTIDE SEQUENCE</scope>
    <source>
        <strain evidence="8">Stay&amp;Tobe</strain>
    </source>
</reference>
<dbReference type="GO" id="GO:0006325">
    <property type="term" value="P:chromatin organization"/>
    <property type="evidence" value="ECO:0007669"/>
    <property type="project" value="UniProtKB-KW"/>
</dbReference>
<protein>
    <recommendedName>
        <fullName evidence="10">MRG-binding protein</fullName>
    </recommendedName>
</protein>
<comment type="caution">
    <text evidence="8">The sequence shown here is derived from an EMBL/GenBank/DDBJ whole genome shotgun (WGS) entry which is preliminary data.</text>
</comment>
<organism evidence="8 9">
    <name type="scientific">Diploptera punctata</name>
    <name type="common">Pacific beetle cockroach</name>
    <dbReference type="NCBI Taxonomy" id="6984"/>
    <lineage>
        <taxon>Eukaryota</taxon>
        <taxon>Metazoa</taxon>
        <taxon>Ecdysozoa</taxon>
        <taxon>Arthropoda</taxon>
        <taxon>Hexapoda</taxon>
        <taxon>Insecta</taxon>
        <taxon>Pterygota</taxon>
        <taxon>Neoptera</taxon>
        <taxon>Polyneoptera</taxon>
        <taxon>Dictyoptera</taxon>
        <taxon>Blattodea</taxon>
        <taxon>Blaberoidea</taxon>
        <taxon>Blaberidae</taxon>
        <taxon>Diplopterinae</taxon>
        <taxon>Diploptera</taxon>
    </lineage>
</organism>
<accession>A0AAD8EA10</accession>
<evidence type="ECO:0000256" key="3">
    <source>
        <dbReference type="ARBA" id="ARBA00022853"/>
    </source>
</evidence>
<proteinExistence type="inferred from homology"/>
<keyword evidence="3" id="KW-0156">Chromatin regulator</keyword>
<sequence length="321" mass="37197">MAVKEKSEYVREEIEWNVDTEVQLFYAMHGHKPVATFYLFTYLYIYFAGVNKHFQMACILEKFCNSINKEVSSKVIWDHLDTMYDMPALDDTENLPFPNDTKDFSLPEAEYADMMNEKVVQPVLENSVEADIEIKQEQKKESIKNNKDVVKKETNKDIKENTHKKDNKEIKEVVKDKKDKEGTKDPKRIVTKDVKESRRESKDGKESKKDNKKEIKETMKDTKKESSESKEAKHIKSRGSIKEKKESRKEEEKDEPLSNLILSARKERVRELSESKNDDSSPKRGAKRSTRGSIKPDDAGSNKSSSPITTPTPPPSKRRRT</sequence>
<keyword evidence="9" id="KW-1185">Reference proteome</keyword>
<feature type="compositionally biased region" description="Basic and acidic residues" evidence="7">
    <location>
        <begin position="139"/>
        <end position="251"/>
    </location>
</feature>
<comment type="subcellular location">
    <subcellularLocation>
        <location evidence="1">Nucleus</location>
    </subcellularLocation>
</comment>
<evidence type="ECO:0000313" key="8">
    <source>
        <dbReference type="EMBL" id="KAJ9582643.1"/>
    </source>
</evidence>
<reference evidence="8" key="2">
    <citation type="submission" date="2023-05" db="EMBL/GenBank/DDBJ databases">
        <authorList>
            <person name="Fouks B."/>
        </authorList>
    </citation>
    <scope>NUCLEOTIDE SEQUENCE</scope>
    <source>
        <strain evidence="8">Stay&amp;Tobe</strain>
        <tissue evidence="8">Testes</tissue>
    </source>
</reference>
<evidence type="ECO:0000256" key="5">
    <source>
        <dbReference type="ARBA" id="ARBA00023163"/>
    </source>
</evidence>
<dbReference type="PANTHER" id="PTHR13581:SF5">
    <property type="entry name" value="MRG_MORF4L-BINDING PROTEIN"/>
    <property type="match status" value="1"/>
</dbReference>
<feature type="compositionally biased region" description="Basic and acidic residues" evidence="7">
    <location>
        <begin position="264"/>
        <end position="282"/>
    </location>
</feature>
<keyword evidence="6" id="KW-0539">Nucleus</keyword>
<keyword evidence="5" id="KW-0804">Transcription</keyword>
<dbReference type="GO" id="GO:0006357">
    <property type="term" value="P:regulation of transcription by RNA polymerase II"/>
    <property type="evidence" value="ECO:0007669"/>
    <property type="project" value="TreeGrafter"/>
</dbReference>
<dbReference type="Proteomes" id="UP001233999">
    <property type="component" value="Unassembled WGS sequence"/>
</dbReference>
<feature type="region of interest" description="Disordered" evidence="7">
    <location>
        <begin position="139"/>
        <end position="321"/>
    </location>
</feature>
<gene>
    <name evidence="8" type="ORF">L9F63_023021</name>
</gene>
<dbReference type="AlphaFoldDB" id="A0AAD8EA10"/>
<name>A0AAD8EA10_DIPPU</name>
<evidence type="ECO:0000256" key="7">
    <source>
        <dbReference type="SAM" id="MobiDB-lite"/>
    </source>
</evidence>
<evidence type="ECO:0000256" key="4">
    <source>
        <dbReference type="ARBA" id="ARBA00023015"/>
    </source>
</evidence>
<evidence type="ECO:0000313" key="9">
    <source>
        <dbReference type="Proteomes" id="UP001233999"/>
    </source>
</evidence>
<keyword evidence="4" id="KW-0805">Transcription regulation</keyword>
<dbReference type="InterPro" id="IPR012423">
    <property type="entry name" value="Eaf7/MRGBP"/>
</dbReference>
<evidence type="ECO:0000256" key="1">
    <source>
        <dbReference type="ARBA" id="ARBA00004123"/>
    </source>
</evidence>
<dbReference type="GO" id="GO:0005634">
    <property type="term" value="C:nucleus"/>
    <property type="evidence" value="ECO:0007669"/>
    <property type="project" value="UniProtKB-SubCell"/>
</dbReference>
<dbReference type="PANTHER" id="PTHR13581">
    <property type="entry name" value="MRG-BINDING PROTEIN"/>
    <property type="match status" value="1"/>
</dbReference>
<dbReference type="Pfam" id="PF07904">
    <property type="entry name" value="Eaf7"/>
    <property type="match status" value="1"/>
</dbReference>
<dbReference type="GO" id="GO:0035267">
    <property type="term" value="C:NuA4 histone acetyltransferase complex"/>
    <property type="evidence" value="ECO:0007669"/>
    <property type="project" value="TreeGrafter"/>
</dbReference>
<comment type="similarity">
    <text evidence="2">Belongs to the EAF7 family.</text>
</comment>
<dbReference type="EMBL" id="JASPKZ010007782">
    <property type="protein sequence ID" value="KAJ9582643.1"/>
    <property type="molecule type" value="Genomic_DNA"/>
</dbReference>
<evidence type="ECO:0008006" key="10">
    <source>
        <dbReference type="Google" id="ProtNLM"/>
    </source>
</evidence>
<evidence type="ECO:0000256" key="2">
    <source>
        <dbReference type="ARBA" id="ARBA00007117"/>
    </source>
</evidence>
<evidence type="ECO:0000256" key="6">
    <source>
        <dbReference type="ARBA" id="ARBA00023242"/>
    </source>
</evidence>